<feature type="transmembrane region" description="Helical" evidence="10">
    <location>
        <begin position="74"/>
        <end position="92"/>
    </location>
</feature>
<feature type="transmembrane region" description="Helical" evidence="10">
    <location>
        <begin position="429"/>
        <end position="451"/>
    </location>
</feature>
<dbReference type="GO" id="GO:0015293">
    <property type="term" value="F:symporter activity"/>
    <property type="evidence" value="ECO:0007669"/>
    <property type="project" value="UniProtKB-KW"/>
</dbReference>
<keyword evidence="6" id="KW-0769">Symport</keyword>
<dbReference type="PANTHER" id="PTHR48086:SF6">
    <property type="entry name" value="CATION_ACETATE SYMPORTER ACTP"/>
    <property type="match status" value="1"/>
</dbReference>
<evidence type="ECO:0000313" key="12">
    <source>
        <dbReference type="Proteomes" id="UP000638263"/>
    </source>
</evidence>
<evidence type="ECO:0000256" key="10">
    <source>
        <dbReference type="SAM" id="Phobius"/>
    </source>
</evidence>
<evidence type="ECO:0000256" key="7">
    <source>
        <dbReference type="ARBA" id="ARBA00022989"/>
    </source>
</evidence>
<reference evidence="11" key="2">
    <citation type="submission" date="2020-09" db="EMBL/GenBank/DDBJ databases">
        <authorList>
            <person name="Sun Q."/>
            <person name="Zhou Y."/>
        </authorList>
    </citation>
    <scope>NUCLEOTIDE SEQUENCE</scope>
    <source>
        <strain evidence="11">CGMCC 4.3508</strain>
    </source>
</reference>
<protein>
    <submittedName>
        <fullName evidence="11">Cation acetate symporter</fullName>
    </submittedName>
</protein>
<evidence type="ECO:0000313" key="11">
    <source>
        <dbReference type="EMBL" id="GGL13945.1"/>
    </source>
</evidence>
<feature type="transmembrane region" description="Helical" evidence="10">
    <location>
        <begin position="6"/>
        <end position="24"/>
    </location>
</feature>
<feature type="transmembrane region" description="Helical" evidence="10">
    <location>
        <begin position="179"/>
        <end position="198"/>
    </location>
</feature>
<feature type="transmembrane region" description="Helical" evidence="10">
    <location>
        <begin position="45"/>
        <end position="68"/>
    </location>
</feature>
<dbReference type="EMBL" id="BMMH01000005">
    <property type="protein sequence ID" value="GGL13945.1"/>
    <property type="molecule type" value="Genomic_DNA"/>
</dbReference>
<evidence type="ECO:0000256" key="1">
    <source>
        <dbReference type="ARBA" id="ARBA00004651"/>
    </source>
</evidence>
<evidence type="ECO:0000256" key="8">
    <source>
        <dbReference type="ARBA" id="ARBA00023136"/>
    </source>
</evidence>
<keyword evidence="5 10" id="KW-0812">Transmembrane</keyword>
<dbReference type="Gene3D" id="1.20.1730.10">
    <property type="entry name" value="Sodium/glucose cotransporter"/>
    <property type="match status" value="1"/>
</dbReference>
<evidence type="ECO:0000256" key="9">
    <source>
        <dbReference type="RuleBase" id="RU362091"/>
    </source>
</evidence>
<keyword evidence="8 10" id="KW-0472">Membrane</keyword>
<feature type="transmembrane region" description="Helical" evidence="10">
    <location>
        <begin position="375"/>
        <end position="395"/>
    </location>
</feature>
<evidence type="ECO:0000256" key="5">
    <source>
        <dbReference type="ARBA" id="ARBA00022692"/>
    </source>
</evidence>
<sequence length="515" mass="53431">MNPTRLFFFAAVLAVTVIVTFWAARRTSTQSDFYAAGRSVTGVQNGFAISGDLMSAATFLGFTGLIFLTGFDGWVLATAAIFSFLLILLLFAEKMRNAGQYTIADVLSFRFSKRPVRAATSLATLVVVVFYLIAQLVGAGVLIRALTGMNFTPAVIITGVAMLFYVVFGGMLATTWVQIIKAALLLIVGAALCVSVLWKFDFNPLSLFEAAADKHPAGDAYLAPGGSSANPLNTLSSAVAYAIGTAALPHILIRFFTVPDARAARRSVGWAVGIIGVFFIMTSIIGYGARAILPAGSEKETAGGNLTAPLLAQYLGGGEGSFGGDVFIALVSAVAFATILAVVAGLVLSASGALSHDLWFNVVKRRTATEREGAIVARIAAAGVGVVAIVLTLLLGPGINVALLVGLALSIAASANFPALALSLSWRRFNTLGAVIGIGAGLVSSVVLIILGPQVWPGGAADAPFPLTFPVLVSIPVGFVACWVGTMVGKPDPRQEPAFTELRVRSQVGLGAEES</sequence>
<dbReference type="RefSeq" id="WP_062997472.1">
    <property type="nucleotide sequence ID" value="NZ_BMMH01000005.1"/>
</dbReference>
<dbReference type="InterPro" id="IPR038377">
    <property type="entry name" value="Na/Glc_symporter_sf"/>
</dbReference>
<feature type="transmembrane region" description="Helical" evidence="10">
    <location>
        <begin position="238"/>
        <end position="256"/>
    </location>
</feature>
<dbReference type="GO" id="GO:0006847">
    <property type="term" value="P:plasma membrane acetate transport"/>
    <property type="evidence" value="ECO:0007669"/>
    <property type="project" value="TreeGrafter"/>
</dbReference>
<dbReference type="GO" id="GO:0005886">
    <property type="term" value="C:plasma membrane"/>
    <property type="evidence" value="ECO:0007669"/>
    <property type="project" value="UniProtKB-SubCell"/>
</dbReference>
<evidence type="ECO:0000256" key="6">
    <source>
        <dbReference type="ARBA" id="ARBA00022847"/>
    </source>
</evidence>
<keyword evidence="7 10" id="KW-1133">Transmembrane helix</keyword>
<evidence type="ECO:0000256" key="4">
    <source>
        <dbReference type="ARBA" id="ARBA00022475"/>
    </source>
</evidence>
<dbReference type="InterPro" id="IPR050277">
    <property type="entry name" value="Sodium:Solute_Symporter"/>
</dbReference>
<keyword evidence="4" id="KW-1003">Cell membrane</keyword>
<dbReference type="NCBIfam" id="TIGR00813">
    <property type="entry name" value="sss"/>
    <property type="match status" value="1"/>
</dbReference>
<comment type="similarity">
    <text evidence="2 9">Belongs to the sodium:solute symporter (SSF) (TC 2.A.21) family.</text>
</comment>
<dbReference type="PROSITE" id="PS50283">
    <property type="entry name" value="NA_SOLUT_SYMP_3"/>
    <property type="match status" value="1"/>
</dbReference>
<dbReference type="PANTHER" id="PTHR48086">
    <property type="entry name" value="SODIUM/PROLINE SYMPORTER-RELATED"/>
    <property type="match status" value="1"/>
</dbReference>
<feature type="transmembrane region" description="Helical" evidence="10">
    <location>
        <begin position="151"/>
        <end position="172"/>
    </location>
</feature>
<feature type="transmembrane region" description="Helical" evidence="10">
    <location>
        <begin position="401"/>
        <end position="422"/>
    </location>
</feature>
<keyword evidence="3" id="KW-0813">Transport</keyword>
<dbReference type="GO" id="GO:0015123">
    <property type="term" value="F:acetate transmembrane transporter activity"/>
    <property type="evidence" value="ECO:0007669"/>
    <property type="project" value="TreeGrafter"/>
</dbReference>
<feature type="transmembrane region" description="Helical" evidence="10">
    <location>
        <begin position="122"/>
        <end position="145"/>
    </location>
</feature>
<comment type="caution">
    <text evidence="11">The sequence shown here is derived from an EMBL/GenBank/DDBJ whole genome shotgun (WGS) entry which is preliminary data.</text>
</comment>
<dbReference type="CDD" id="cd11480">
    <property type="entry name" value="SLC5sbd_u4"/>
    <property type="match status" value="1"/>
</dbReference>
<reference evidence="11" key="1">
    <citation type="journal article" date="2014" name="Int. J. Syst. Evol. Microbiol.">
        <title>Complete genome sequence of Corynebacterium casei LMG S-19264T (=DSM 44701T), isolated from a smear-ripened cheese.</title>
        <authorList>
            <consortium name="US DOE Joint Genome Institute (JGI-PGF)"/>
            <person name="Walter F."/>
            <person name="Albersmeier A."/>
            <person name="Kalinowski J."/>
            <person name="Ruckert C."/>
        </authorList>
    </citation>
    <scope>NUCLEOTIDE SEQUENCE</scope>
    <source>
        <strain evidence="11">CGMCC 4.3508</strain>
    </source>
</reference>
<name>A0A917RMM4_9NOCA</name>
<gene>
    <name evidence="11" type="ORF">GCM10011588_30540</name>
</gene>
<dbReference type="InterPro" id="IPR001734">
    <property type="entry name" value="Na/solute_symporter"/>
</dbReference>
<feature type="transmembrane region" description="Helical" evidence="10">
    <location>
        <begin position="326"/>
        <end position="354"/>
    </location>
</feature>
<dbReference type="Pfam" id="PF00474">
    <property type="entry name" value="SSF"/>
    <property type="match status" value="1"/>
</dbReference>
<dbReference type="AlphaFoldDB" id="A0A917RMM4"/>
<accession>A0A917RMM4</accession>
<comment type="subcellular location">
    <subcellularLocation>
        <location evidence="1">Cell membrane</location>
        <topology evidence="1">Multi-pass membrane protein</topology>
    </subcellularLocation>
</comment>
<evidence type="ECO:0000256" key="3">
    <source>
        <dbReference type="ARBA" id="ARBA00022448"/>
    </source>
</evidence>
<dbReference type="Proteomes" id="UP000638263">
    <property type="component" value="Unassembled WGS sequence"/>
</dbReference>
<proteinExistence type="inferred from homology"/>
<evidence type="ECO:0000256" key="2">
    <source>
        <dbReference type="ARBA" id="ARBA00006434"/>
    </source>
</evidence>
<organism evidence="11 12">
    <name type="scientific">Nocardia jinanensis</name>
    <dbReference type="NCBI Taxonomy" id="382504"/>
    <lineage>
        <taxon>Bacteria</taxon>
        <taxon>Bacillati</taxon>
        <taxon>Actinomycetota</taxon>
        <taxon>Actinomycetes</taxon>
        <taxon>Mycobacteriales</taxon>
        <taxon>Nocardiaceae</taxon>
        <taxon>Nocardia</taxon>
    </lineage>
</organism>
<keyword evidence="12" id="KW-1185">Reference proteome</keyword>
<feature type="transmembrane region" description="Helical" evidence="10">
    <location>
        <begin position="463"/>
        <end position="484"/>
    </location>
</feature>
<feature type="transmembrane region" description="Helical" evidence="10">
    <location>
        <begin position="268"/>
        <end position="289"/>
    </location>
</feature>